<dbReference type="SUPFAM" id="SSF111069">
    <property type="entry name" value="Hypothetical protein yfbM"/>
    <property type="match status" value="1"/>
</dbReference>
<dbReference type="AlphaFoldDB" id="A0A0C3NLJ5"/>
<accession>A0A0C3NLJ5</accession>
<gene>
    <name evidence="1" type="ORF">BA92_01210</name>
</gene>
<dbReference type="Pfam" id="PF08974">
    <property type="entry name" value="DUF1877"/>
    <property type="match status" value="1"/>
</dbReference>
<dbReference type="RefSeq" id="WP_041504724.1">
    <property type="nucleotide sequence ID" value="NZ_JPIU01000024.1"/>
</dbReference>
<keyword evidence="2" id="KW-1185">Reference proteome</keyword>
<reference evidence="1 2" key="1">
    <citation type="submission" date="2014-07" db="EMBL/GenBank/DDBJ databases">
        <title>Porphyromonadaceae bacterium OUH 308042 = ATCC BAA-2681 = DSM 28342 draft genome.</title>
        <authorList>
            <person name="Sydenham T.V."/>
            <person name="Hasman H."/>
            <person name="Justensen U.S."/>
        </authorList>
    </citation>
    <scope>NUCLEOTIDE SEQUENCE [LARGE SCALE GENOMIC DNA]</scope>
    <source>
        <strain evidence="1 2">OUH 308042</strain>
    </source>
</reference>
<comment type="caution">
    <text evidence="1">The sequence shown here is derived from an EMBL/GenBank/DDBJ whole genome shotgun (WGS) entry which is preliminary data.</text>
</comment>
<name>A0A0C3NLJ5_9PORP</name>
<evidence type="ECO:0000313" key="2">
    <source>
        <dbReference type="Proteomes" id="UP000031980"/>
    </source>
</evidence>
<organism evidence="1 2">
    <name type="scientific">Sanguibacteroides justesenii</name>
    <dbReference type="NCBI Taxonomy" id="1547597"/>
    <lineage>
        <taxon>Bacteria</taxon>
        <taxon>Pseudomonadati</taxon>
        <taxon>Bacteroidota</taxon>
        <taxon>Bacteroidia</taxon>
        <taxon>Bacteroidales</taxon>
        <taxon>Porphyromonadaceae</taxon>
        <taxon>Sanguibacteroides</taxon>
    </lineage>
</organism>
<dbReference type="OrthoDB" id="289289at2"/>
<sequence length="169" mass="19830">MGMIASYKMVDPDVIDRLLQLDHEDLSEELSEINEDPRYETIDIGKSWDGLHFLLTGKSAVVPMKENLLSESIVGSHLFCEDEDNDFVAYTRFEELEPLISTFKNINKRTLYKKFSPDLFSKSKIYPDIWNTKNKAELFEFLYETGYKKLLRFYRSALKHKKCIIVTIQ</sequence>
<proteinExistence type="predicted"/>
<dbReference type="Gene3D" id="3.40.1760.10">
    <property type="entry name" value="YfbM-like super family"/>
    <property type="match status" value="1"/>
</dbReference>
<protein>
    <submittedName>
        <fullName evidence="1">Uncharacterized protein</fullName>
    </submittedName>
</protein>
<dbReference type="EMBL" id="JPIU01000024">
    <property type="protein sequence ID" value="KIO47097.1"/>
    <property type="molecule type" value="Genomic_DNA"/>
</dbReference>
<dbReference type="InterPro" id="IPR035944">
    <property type="entry name" value="YfbM-like_sf"/>
</dbReference>
<dbReference type="Proteomes" id="UP000031980">
    <property type="component" value="Unassembled WGS sequence"/>
</dbReference>
<dbReference type="InterPro" id="IPR015068">
    <property type="entry name" value="DUF1877"/>
</dbReference>
<evidence type="ECO:0000313" key="1">
    <source>
        <dbReference type="EMBL" id="KIO47097.1"/>
    </source>
</evidence>